<reference evidence="5 6" key="1">
    <citation type="submission" date="2016-06" db="EMBL/GenBank/DDBJ databases">
        <authorList>
            <person name="Kjaerup R.B."/>
            <person name="Dalgaard T.S."/>
            <person name="Juul-Madsen H.R."/>
        </authorList>
    </citation>
    <scope>NUCLEOTIDE SEQUENCE [LARGE SCALE GENOMIC DNA]</scope>
</reference>
<dbReference type="AlphaFoldDB" id="A0A1X7RYP3"/>
<name>A0A1X7RYP3_ZYMT9</name>
<evidence type="ECO:0000313" key="5">
    <source>
        <dbReference type="EMBL" id="SMQ52505.1"/>
    </source>
</evidence>
<evidence type="ECO:0000313" key="6">
    <source>
        <dbReference type="Proteomes" id="UP000215127"/>
    </source>
</evidence>
<keyword evidence="4" id="KW-0175">Coiled coil</keyword>
<evidence type="ECO:0008006" key="7">
    <source>
        <dbReference type="Google" id="ProtNLM"/>
    </source>
</evidence>
<dbReference type="GO" id="GO:0000445">
    <property type="term" value="C:THO complex part of transcription export complex"/>
    <property type="evidence" value="ECO:0007669"/>
    <property type="project" value="TreeGrafter"/>
</dbReference>
<comment type="subcellular location">
    <subcellularLocation>
        <location evidence="1">Nucleus</location>
    </subcellularLocation>
</comment>
<dbReference type="EMBL" id="LT853698">
    <property type="protein sequence ID" value="SMQ52505.1"/>
    <property type="molecule type" value="Genomic_DNA"/>
</dbReference>
<dbReference type="GO" id="GO:0006406">
    <property type="term" value="P:mRNA export from nucleus"/>
    <property type="evidence" value="ECO:0007669"/>
    <property type="project" value="TreeGrafter"/>
</dbReference>
<sequence length="229" mass="25966">MAISDSHITDPVLLSVLAAASTARAQSLELLDIIAAAKNSSQDTEDAVADSSRKLTARIAQLRGLNRKAIVSVRNTKQETTEARQEIDALHLVLQNLYYEQRHLRGEIRGCEGFDHKYQRLPMLAAEDFIEAHPEAAEMSEHDLTIARIEDEHRARQALEEQRLELVKKKEALVKETNAKKEELGKLDMEVEKWVGGLDGVKGIFEAREKKERERLEKENEKMEEENGT</sequence>
<dbReference type="InterPro" id="IPR019163">
    <property type="entry name" value="THO_Thoc5"/>
</dbReference>
<proteinExistence type="inferred from homology"/>
<evidence type="ECO:0000256" key="1">
    <source>
        <dbReference type="ARBA" id="ARBA00004123"/>
    </source>
</evidence>
<organism evidence="5 6">
    <name type="scientific">Zymoseptoria tritici (strain ST99CH_3D7)</name>
    <dbReference type="NCBI Taxonomy" id="1276538"/>
    <lineage>
        <taxon>Eukaryota</taxon>
        <taxon>Fungi</taxon>
        <taxon>Dikarya</taxon>
        <taxon>Ascomycota</taxon>
        <taxon>Pezizomycotina</taxon>
        <taxon>Dothideomycetes</taxon>
        <taxon>Dothideomycetidae</taxon>
        <taxon>Mycosphaerellales</taxon>
        <taxon>Mycosphaerellaceae</taxon>
        <taxon>Zymoseptoria</taxon>
    </lineage>
</organism>
<keyword evidence="6" id="KW-1185">Reference proteome</keyword>
<gene>
    <name evidence="5" type="ORF">ZT3D7_G7658</name>
</gene>
<feature type="coiled-coil region" evidence="4">
    <location>
        <begin position="149"/>
        <end position="176"/>
    </location>
</feature>
<dbReference type="PANTHER" id="PTHR13375">
    <property type="entry name" value="FMS INTERACTING PROTEIN"/>
    <property type="match status" value="1"/>
</dbReference>
<dbReference type="GO" id="GO:0003729">
    <property type="term" value="F:mRNA binding"/>
    <property type="evidence" value="ECO:0007669"/>
    <property type="project" value="TreeGrafter"/>
</dbReference>
<accession>A0A1X7RYP3</accession>
<protein>
    <recommendedName>
        <fullName evidence="7">THO complex subunit 5</fullName>
    </recommendedName>
</protein>
<dbReference type="STRING" id="1276538.A0A1X7RYP3"/>
<dbReference type="Proteomes" id="UP000215127">
    <property type="component" value="Chromosome 7"/>
</dbReference>
<evidence type="ECO:0000256" key="4">
    <source>
        <dbReference type="SAM" id="Coils"/>
    </source>
</evidence>
<dbReference type="PANTHER" id="PTHR13375:SF3">
    <property type="entry name" value="THO COMPLEX SUBUNIT 5 HOMOLOG"/>
    <property type="match status" value="1"/>
</dbReference>
<keyword evidence="3" id="KW-0539">Nucleus</keyword>
<evidence type="ECO:0000256" key="2">
    <source>
        <dbReference type="ARBA" id="ARBA00008044"/>
    </source>
</evidence>
<comment type="similarity">
    <text evidence="2">Belongs to the THOC5 family.</text>
</comment>
<dbReference type="Pfam" id="PF09766">
    <property type="entry name" value="FmiP_Thoc5"/>
    <property type="match status" value="1"/>
</dbReference>
<evidence type="ECO:0000256" key="3">
    <source>
        <dbReference type="ARBA" id="ARBA00023242"/>
    </source>
</evidence>